<feature type="compositionally biased region" description="Acidic residues" evidence="1">
    <location>
        <begin position="1"/>
        <end position="19"/>
    </location>
</feature>
<evidence type="ECO:0000256" key="1">
    <source>
        <dbReference type="SAM" id="MobiDB-lite"/>
    </source>
</evidence>
<dbReference type="EMBL" id="BLXT01008489">
    <property type="protein sequence ID" value="GFO49420.1"/>
    <property type="molecule type" value="Genomic_DNA"/>
</dbReference>
<proteinExistence type="predicted"/>
<organism evidence="2 3">
    <name type="scientific">Plakobranchus ocellatus</name>
    <dbReference type="NCBI Taxonomy" id="259542"/>
    <lineage>
        <taxon>Eukaryota</taxon>
        <taxon>Metazoa</taxon>
        <taxon>Spiralia</taxon>
        <taxon>Lophotrochozoa</taxon>
        <taxon>Mollusca</taxon>
        <taxon>Gastropoda</taxon>
        <taxon>Heterobranchia</taxon>
        <taxon>Euthyneura</taxon>
        <taxon>Panpulmonata</taxon>
        <taxon>Sacoglossa</taxon>
        <taxon>Placobranchoidea</taxon>
        <taxon>Plakobranchidae</taxon>
        <taxon>Plakobranchus</taxon>
    </lineage>
</organism>
<keyword evidence="3" id="KW-1185">Reference proteome</keyword>
<evidence type="ECO:0000313" key="3">
    <source>
        <dbReference type="Proteomes" id="UP000735302"/>
    </source>
</evidence>
<feature type="region of interest" description="Disordered" evidence="1">
    <location>
        <begin position="1"/>
        <end position="28"/>
    </location>
</feature>
<gene>
    <name evidence="2" type="ORF">PoB_007592500</name>
</gene>
<evidence type="ECO:0000313" key="2">
    <source>
        <dbReference type="EMBL" id="GFO49420.1"/>
    </source>
</evidence>
<comment type="caution">
    <text evidence="2">The sequence shown here is derived from an EMBL/GenBank/DDBJ whole genome shotgun (WGS) entry which is preliminary data.</text>
</comment>
<dbReference type="AlphaFoldDB" id="A0AAV4DYZ8"/>
<dbReference type="Proteomes" id="UP000735302">
    <property type="component" value="Unassembled WGS sequence"/>
</dbReference>
<sequence length="93" mass="9917">MILDDVENGGGDNDDDIEGDLGGHNDDNGDALFSHNTRFVTVNNRHCYGLYSGDWAAAAADGESANGPSFDKLADVSSSLRRIVRDTKEPCKG</sequence>
<name>A0AAV4DYZ8_9GAST</name>
<reference evidence="2 3" key="1">
    <citation type="journal article" date="2021" name="Elife">
        <title>Chloroplast acquisition without the gene transfer in kleptoplastic sea slugs, Plakobranchus ocellatus.</title>
        <authorList>
            <person name="Maeda T."/>
            <person name="Takahashi S."/>
            <person name="Yoshida T."/>
            <person name="Shimamura S."/>
            <person name="Takaki Y."/>
            <person name="Nagai Y."/>
            <person name="Toyoda A."/>
            <person name="Suzuki Y."/>
            <person name="Arimoto A."/>
            <person name="Ishii H."/>
            <person name="Satoh N."/>
            <person name="Nishiyama T."/>
            <person name="Hasebe M."/>
            <person name="Maruyama T."/>
            <person name="Minagawa J."/>
            <person name="Obokata J."/>
            <person name="Shigenobu S."/>
        </authorList>
    </citation>
    <scope>NUCLEOTIDE SEQUENCE [LARGE SCALE GENOMIC DNA]</scope>
</reference>
<accession>A0AAV4DYZ8</accession>
<protein>
    <submittedName>
        <fullName evidence="2">Uncharacterized protein</fullName>
    </submittedName>
</protein>